<dbReference type="Gene3D" id="3.40.1730.10">
    <property type="entry name" value="pa0076 domain"/>
    <property type="match status" value="1"/>
</dbReference>
<sequence>MLSRPAFFGKLPRHGDFVSRGLPDVLRDGWDEWCSAQLMAARNALGARFEARHDAAPSWRFTVNDGDSWAAGALAPSIDEAGRRFFIMAQFGELTAAEALAWGGPLSAVCEDELYRALADRIDGEMLLSRLTEAARGLDLSVGPAWNLLEASAMADGVWWTEGADAHAAARAVGRWPPPGTILMHARTDLEAASE</sequence>
<evidence type="ECO:0000313" key="1">
    <source>
        <dbReference type="EMBL" id="AYV45129.1"/>
    </source>
</evidence>
<protein>
    <submittedName>
        <fullName evidence="2">Type VI secretion system-associated protein TagF</fullName>
    </submittedName>
</protein>
<dbReference type="EMBL" id="PJRQ01000008">
    <property type="protein sequence ID" value="PLR19191.1"/>
    <property type="molecule type" value="Genomic_DNA"/>
</dbReference>
<organism evidence="2 3">
    <name type="scientific">Caulobacter flavus</name>
    <dbReference type="NCBI Taxonomy" id="1679497"/>
    <lineage>
        <taxon>Bacteria</taxon>
        <taxon>Pseudomonadati</taxon>
        <taxon>Pseudomonadota</taxon>
        <taxon>Alphaproteobacteria</taxon>
        <taxon>Caulobacterales</taxon>
        <taxon>Caulobacteraceae</taxon>
        <taxon>Caulobacter</taxon>
    </lineage>
</organism>
<dbReference type="RefSeq" id="WP_101711749.1">
    <property type="nucleotide sequence ID" value="NZ_CP026100.1"/>
</dbReference>
<accession>A0A2N5CZG7</accession>
<dbReference type="Proteomes" id="UP000281192">
    <property type="component" value="Chromosome"/>
</dbReference>
<dbReference type="NCBIfam" id="TIGR03373">
    <property type="entry name" value="VI_minor_4"/>
    <property type="match status" value="1"/>
</dbReference>
<dbReference type="EMBL" id="CP026100">
    <property type="protein sequence ID" value="AYV45129.1"/>
    <property type="molecule type" value="Genomic_DNA"/>
</dbReference>
<evidence type="ECO:0000313" key="2">
    <source>
        <dbReference type="EMBL" id="PLR19191.1"/>
    </source>
</evidence>
<dbReference type="KEGG" id="cfh:C1707_02110"/>
<dbReference type="OrthoDB" id="9801841at2"/>
<reference evidence="1 4" key="2">
    <citation type="submission" date="2018-01" db="EMBL/GenBank/DDBJ databases">
        <title>Complete genome sequence of Caulobacter flavus RHGG3.</title>
        <authorList>
            <person name="Yang E."/>
        </authorList>
    </citation>
    <scope>NUCLEOTIDE SEQUENCE [LARGE SCALE GENOMIC DNA]</scope>
    <source>
        <strain evidence="1 4">RHGG3</strain>
    </source>
</reference>
<dbReference type="Pfam" id="PF09867">
    <property type="entry name" value="TagF_N"/>
    <property type="match status" value="1"/>
</dbReference>
<proteinExistence type="predicted"/>
<dbReference type="InterPro" id="IPR038225">
    <property type="entry name" value="TagF_sf"/>
</dbReference>
<keyword evidence="4" id="KW-1185">Reference proteome</keyword>
<gene>
    <name evidence="1" type="ORF">C1707_02110</name>
    <name evidence="2" type="ORF">CFHF_04060</name>
</gene>
<name>A0A2N5CZG7_9CAUL</name>
<dbReference type="AlphaFoldDB" id="A0A2N5CZG7"/>
<dbReference type="InterPro" id="IPR017748">
    <property type="entry name" value="TagF"/>
</dbReference>
<evidence type="ECO:0000313" key="4">
    <source>
        <dbReference type="Proteomes" id="UP000281192"/>
    </source>
</evidence>
<dbReference type="Proteomes" id="UP000234483">
    <property type="component" value="Unassembled WGS sequence"/>
</dbReference>
<evidence type="ECO:0000313" key="3">
    <source>
        <dbReference type="Proteomes" id="UP000234483"/>
    </source>
</evidence>
<reference evidence="2 3" key="1">
    <citation type="submission" date="2017-12" db="EMBL/GenBank/DDBJ databases">
        <title>The genome sequence of Caulobacter flavus CGMCC1 15093.</title>
        <authorList>
            <person name="Gao J."/>
            <person name="Mao X."/>
            <person name="Sun J."/>
        </authorList>
    </citation>
    <scope>NUCLEOTIDE SEQUENCE [LARGE SCALE GENOMIC DNA]</scope>
    <source>
        <strain evidence="2 3">CGMCC1 15093</strain>
    </source>
</reference>